<dbReference type="CDD" id="cd16936">
    <property type="entry name" value="HATPase_RsbW-like"/>
    <property type="match status" value="1"/>
</dbReference>
<keyword evidence="5" id="KW-1185">Reference proteome</keyword>
<name>A0A2S9PQG4_9ACTN</name>
<keyword evidence="1" id="KW-0723">Serine/threonine-protein kinase</keyword>
<dbReference type="EMBL" id="PVLV01000460">
    <property type="protein sequence ID" value="PRH76641.1"/>
    <property type="molecule type" value="Genomic_DNA"/>
</dbReference>
<dbReference type="InterPro" id="IPR036890">
    <property type="entry name" value="HATPase_C_sf"/>
</dbReference>
<dbReference type="InterPro" id="IPR050267">
    <property type="entry name" value="Anti-sigma-factor_SerPK"/>
</dbReference>
<dbReference type="PANTHER" id="PTHR35526:SF3">
    <property type="entry name" value="ANTI-SIGMA-F FACTOR RSBW"/>
    <property type="match status" value="1"/>
</dbReference>
<dbReference type="PANTHER" id="PTHR35526">
    <property type="entry name" value="ANTI-SIGMA-F FACTOR RSBW-RELATED"/>
    <property type="match status" value="1"/>
</dbReference>
<dbReference type="GO" id="GO:0004674">
    <property type="term" value="F:protein serine/threonine kinase activity"/>
    <property type="evidence" value="ECO:0007669"/>
    <property type="project" value="UniProtKB-KW"/>
</dbReference>
<gene>
    <name evidence="4" type="ORF">C6N75_24520</name>
</gene>
<dbReference type="InterPro" id="IPR003594">
    <property type="entry name" value="HATPase_dom"/>
</dbReference>
<dbReference type="GO" id="GO:0005524">
    <property type="term" value="F:ATP binding"/>
    <property type="evidence" value="ECO:0007669"/>
    <property type="project" value="UniProtKB-KW"/>
</dbReference>
<dbReference type="AlphaFoldDB" id="A0A2S9PQG4"/>
<dbReference type="Proteomes" id="UP000239322">
    <property type="component" value="Unassembled WGS sequence"/>
</dbReference>
<feature type="domain" description="Histidine kinase/HSP90-like ATPase" evidence="3">
    <location>
        <begin position="48"/>
        <end position="139"/>
    </location>
</feature>
<comment type="caution">
    <text evidence="4">The sequence shown here is derived from an EMBL/GenBank/DDBJ whole genome shotgun (WGS) entry which is preliminary data.</text>
</comment>
<reference evidence="4 5" key="1">
    <citation type="submission" date="2018-03" db="EMBL/GenBank/DDBJ databases">
        <title>Novel Streptomyces sp. from soil.</title>
        <authorList>
            <person name="Tan G.Y.A."/>
            <person name="Lee Z.Y."/>
        </authorList>
    </citation>
    <scope>NUCLEOTIDE SEQUENCE [LARGE SCALE GENOMIC DNA]</scope>
    <source>
        <strain evidence="4 5">ST5x</strain>
    </source>
</reference>
<sequence length="167" mass="17155">MPGTEPGPRTGVLGSPLHRSGAVMPTSAPAPPEPVCFLDLPDGPCAPAAARRAAAGLLAGAGWPPGRVDDAVLVVSELVANAVRHAPGPRELTLTERAGTLDVAVADRGEELPQRWSRGGERGGFGLPLIERLGGRMTVVPALGGKTVHVRLERGGALPAPERGRVR</sequence>
<keyword evidence="1" id="KW-0808">Transferase</keyword>
<evidence type="ECO:0000313" key="5">
    <source>
        <dbReference type="Proteomes" id="UP000239322"/>
    </source>
</evidence>
<protein>
    <submittedName>
        <fullName evidence="4">ATP-binding protein</fullName>
    </submittedName>
</protein>
<evidence type="ECO:0000259" key="3">
    <source>
        <dbReference type="Pfam" id="PF13581"/>
    </source>
</evidence>
<dbReference type="OrthoDB" id="5184679at2"/>
<keyword evidence="1" id="KW-0418">Kinase</keyword>
<dbReference type="Gene3D" id="3.30.565.10">
    <property type="entry name" value="Histidine kinase-like ATPase, C-terminal domain"/>
    <property type="match status" value="1"/>
</dbReference>
<proteinExistence type="predicted"/>
<organism evidence="4 5">
    <name type="scientific">Streptomyces solincola</name>
    <dbReference type="NCBI Taxonomy" id="2100817"/>
    <lineage>
        <taxon>Bacteria</taxon>
        <taxon>Bacillati</taxon>
        <taxon>Actinomycetota</taxon>
        <taxon>Actinomycetes</taxon>
        <taxon>Kitasatosporales</taxon>
        <taxon>Streptomycetaceae</taxon>
        <taxon>Streptomyces</taxon>
    </lineage>
</organism>
<feature type="region of interest" description="Disordered" evidence="2">
    <location>
        <begin position="1"/>
        <end position="29"/>
    </location>
</feature>
<evidence type="ECO:0000313" key="4">
    <source>
        <dbReference type="EMBL" id="PRH76641.1"/>
    </source>
</evidence>
<dbReference type="Pfam" id="PF13581">
    <property type="entry name" value="HATPase_c_2"/>
    <property type="match status" value="1"/>
</dbReference>
<evidence type="ECO:0000256" key="2">
    <source>
        <dbReference type="SAM" id="MobiDB-lite"/>
    </source>
</evidence>
<dbReference type="SUPFAM" id="SSF55874">
    <property type="entry name" value="ATPase domain of HSP90 chaperone/DNA topoisomerase II/histidine kinase"/>
    <property type="match status" value="1"/>
</dbReference>
<evidence type="ECO:0000256" key="1">
    <source>
        <dbReference type="ARBA" id="ARBA00022527"/>
    </source>
</evidence>
<accession>A0A2S9PQG4</accession>
<keyword evidence="4" id="KW-0067">ATP-binding</keyword>
<keyword evidence="4" id="KW-0547">Nucleotide-binding</keyword>